<comment type="caution">
    <text evidence="1">The sequence shown here is derived from an EMBL/GenBank/DDBJ whole genome shotgun (WGS) entry which is preliminary data.</text>
</comment>
<sequence>MGKLFSWWRRPQPGVRSMSPSKKTSLWPLSPSALSWPEQSLLTASMDRLMEQQPKGRLPVAIALAVVHPREGCCNEKLSKSSFIRQNSQDSRYSHKISHRPKGVDIDRFSYPYARRSSTADRQRRIGALLTDFAGVFLAYDGDIGRITRAEHHINIGGEHRIYQHTIRLGRRIIPWYLREQMGSLLPDMMNKGIIEPSASVGWCQPHNGRPLSCW</sequence>
<dbReference type="Proteomes" id="UP000055024">
    <property type="component" value="Unassembled WGS sequence"/>
</dbReference>
<protein>
    <submittedName>
        <fullName evidence="1">Uncharacterized protein</fullName>
    </submittedName>
</protein>
<organism evidence="1 2">
    <name type="scientific">Trichinella zimbabwensis</name>
    <dbReference type="NCBI Taxonomy" id="268475"/>
    <lineage>
        <taxon>Eukaryota</taxon>
        <taxon>Metazoa</taxon>
        <taxon>Ecdysozoa</taxon>
        <taxon>Nematoda</taxon>
        <taxon>Enoplea</taxon>
        <taxon>Dorylaimia</taxon>
        <taxon>Trichinellida</taxon>
        <taxon>Trichinellidae</taxon>
        <taxon>Trichinella</taxon>
    </lineage>
</organism>
<name>A0A0V1HJH1_9BILA</name>
<evidence type="ECO:0000313" key="1">
    <source>
        <dbReference type="EMBL" id="KRZ10730.1"/>
    </source>
</evidence>
<gene>
    <name evidence="1" type="ORF">T11_6719</name>
</gene>
<proteinExistence type="predicted"/>
<evidence type="ECO:0000313" key="2">
    <source>
        <dbReference type="Proteomes" id="UP000055024"/>
    </source>
</evidence>
<keyword evidence="2" id="KW-1185">Reference proteome</keyword>
<dbReference type="EMBL" id="JYDP01000057">
    <property type="protein sequence ID" value="KRZ10730.1"/>
    <property type="molecule type" value="Genomic_DNA"/>
</dbReference>
<reference evidence="1 2" key="1">
    <citation type="submission" date="2015-01" db="EMBL/GenBank/DDBJ databases">
        <title>Evolution of Trichinella species and genotypes.</title>
        <authorList>
            <person name="Korhonen P.K."/>
            <person name="Edoardo P."/>
            <person name="Giuseppe L.R."/>
            <person name="Gasser R.B."/>
        </authorList>
    </citation>
    <scope>NUCLEOTIDE SEQUENCE [LARGE SCALE GENOMIC DNA]</scope>
    <source>
        <strain evidence="1">ISS1029</strain>
    </source>
</reference>
<dbReference type="AlphaFoldDB" id="A0A0V1HJH1"/>
<accession>A0A0V1HJH1</accession>